<gene>
    <name evidence="2" type="ORF">FYJ85_14105</name>
</gene>
<comment type="caution">
    <text evidence="2">The sequence shown here is derived from an EMBL/GenBank/DDBJ whole genome shotgun (WGS) entry which is preliminary data.</text>
</comment>
<dbReference type="Gene3D" id="1.25.40.10">
    <property type="entry name" value="Tetratricopeptide repeat domain"/>
    <property type="match status" value="1"/>
</dbReference>
<sequence>MWLDRLKQYLGLGCLVFLAVMTFRSFGMTAAAMQRNDRLGAVLALLAALLWAAAAGVTFVLLYLRGIAEDMIDTLLAPRRFRERPAPLITPVEVMIREERFEAARERLEAMLEADPDVPLLWLMRFDLLRGPLHSPEEAMRTAERYFVRPDRLRSDDNAKLALRYAELARELGRQNEAIRFLTAELRRRGTRCSRAERALLANMLEALKKNDLRRMHLE</sequence>
<dbReference type="InterPro" id="IPR011990">
    <property type="entry name" value="TPR-like_helical_dom_sf"/>
</dbReference>
<dbReference type="Proteomes" id="UP000435649">
    <property type="component" value="Unassembled WGS sequence"/>
</dbReference>
<accession>A0A844G4W7</accession>
<evidence type="ECO:0000313" key="3">
    <source>
        <dbReference type="Proteomes" id="UP000435649"/>
    </source>
</evidence>
<evidence type="ECO:0000256" key="1">
    <source>
        <dbReference type="SAM" id="Phobius"/>
    </source>
</evidence>
<evidence type="ECO:0008006" key="4">
    <source>
        <dbReference type="Google" id="ProtNLM"/>
    </source>
</evidence>
<proteinExistence type="predicted"/>
<evidence type="ECO:0000313" key="2">
    <source>
        <dbReference type="EMBL" id="MST98173.1"/>
    </source>
</evidence>
<reference evidence="2 3" key="1">
    <citation type="submission" date="2019-08" db="EMBL/GenBank/DDBJ databases">
        <title>In-depth cultivation of the pig gut microbiome towards novel bacterial diversity and tailored functional studies.</title>
        <authorList>
            <person name="Wylensek D."/>
            <person name="Hitch T.C.A."/>
            <person name="Clavel T."/>
        </authorList>
    </citation>
    <scope>NUCLEOTIDE SEQUENCE [LARGE SCALE GENOMIC DNA]</scope>
    <source>
        <strain evidence="2 3">BBE-744-WT-12</strain>
    </source>
</reference>
<organism evidence="2 3">
    <name type="scientific">Victivallis lenta</name>
    <dbReference type="NCBI Taxonomy" id="2606640"/>
    <lineage>
        <taxon>Bacteria</taxon>
        <taxon>Pseudomonadati</taxon>
        <taxon>Lentisphaerota</taxon>
        <taxon>Lentisphaeria</taxon>
        <taxon>Victivallales</taxon>
        <taxon>Victivallaceae</taxon>
        <taxon>Victivallis</taxon>
    </lineage>
</organism>
<dbReference type="AlphaFoldDB" id="A0A844G4W7"/>
<keyword evidence="1" id="KW-0812">Transmembrane</keyword>
<keyword evidence="1" id="KW-1133">Transmembrane helix</keyword>
<keyword evidence="1" id="KW-0472">Membrane</keyword>
<protein>
    <recommendedName>
        <fullName evidence="4">Tetratricopeptide repeat protein</fullName>
    </recommendedName>
</protein>
<dbReference type="EMBL" id="VUNS01000016">
    <property type="protein sequence ID" value="MST98173.1"/>
    <property type="molecule type" value="Genomic_DNA"/>
</dbReference>
<name>A0A844G4W7_9BACT</name>
<keyword evidence="3" id="KW-1185">Reference proteome</keyword>
<dbReference type="RefSeq" id="WP_106053754.1">
    <property type="nucleotide sequence ID" value="NZ_VUNS01000016.1"/>
</dbReference>
<feature type="transmembrane region" description="Helical" evidence="1">
    <location>
        <begin position="39"/>
        <end position="64"/>
    </location>
</feature>
<feature type="transmembrane region" description="Helical" evidence="1">
    <location>
        <begin position="12"/>
        <end position="33"/>
    </location>
</feature>